<dbReference type="GO" id="GO:0000104">
    <property type="term" value="F:succinate dehydrogenase activity"/>
    <property type="evidence" value="ECO:0007669"/>
    <property type="project" value="TreeGrafter"/>
</dbReference>
<dbReference type="GO" id="GO:0005886">
    <property type="term" value="C:plasma membrane"/>
    <property type="evidence" value="ECO:0007669"/>
    <property type="project" value="TreeGrafter"/>
</dbReference>
<dbReference type="GO" id="GO:0009055">
    <property type="term" value="F:electron transfer activity"/>
    <property type="evidence" value="ECO:0007669"/>
    <property type="project" value="TreeGrafter"/>
</dbReference>
<proteinExistence type="predicted"/>
<evidence type="ECO:0000313" key="2">
    <source>
        <dbReference type="EMBL" id="RTZ91218.1"/>
    </source>
</evidence>
<organism evidence="2 3">
    <name type="scientific">SAR324 cluster bacterium</name>
    <dbReference type="NCBI Taxonomy" id="2024889"/>
    <lineage>
        <taxon>Bacteria</taxon>
        <taxon>Deltaproteobacteria</taxon>
        <taxon>SAR324 cluster</taxon>
    </lineage>
</organism>
<dbReference type="PANTHER" id="PTHR11632:SF53">
    <property type="entry name" value="SUCCINATE DEHYDROGENASE FLAVOPROTEIN SUBUNIT"/>
    <property type="match status" value="1"/>
</dbReference>
<dbReference type="GO" id="GO:0050660">
    <property type="term" value="F:flavin adenine dinucleotide binding"/>
    <property type="evidence" value="ECO:0007669"/>
    <property type="project" value="TreeGrafter"/>
</dbReference>
<protein>
    <submittedName>
        <fullName evidence="2">Succinate dehydrogenase flavoprotein subunit</fullName>
    </submittedName>
</protein>
<dbReference type="InterPro" id="IPR037099">
    <property type="entry name" value="Fum_R/Succ_DH_flav-like_C_sf"/>
</dbReference>
<comment type="caution">
    <text evidence="2">The sequence shown here is derived from an EMBL/GenBank/DDBJ whole genome shotgun (WGS) entry which is preliminary data.</text>
</comment>
<dbReference type="InterPro" id="IPR030664">
    <property type="entry name" value="SdhA/FrdA/AprA"/>
</dbReference>
<dbReference type="Proteomes" id="UP000288322">
    <property type="component" value="Unassembled WGS sequence"/>
</dbReference>
<evidence type="ECO:0000313" key="3">
    <source>
        <dbReference type="Proteomes" id="UP000288322"/>
    </source>
</evidence>
<dbReference type="InterPro" id="IPR015939">
    <property type="entry name" value="Fum_Rdtase/Succ_DH_flav-like_C"/>
</dbReference>
<sequence>PEAADDVPEKLFTEATKQWQEKYAEIKKLSGNENPYALHREMAEEMISNVLIVRENSKLQATLNKIDEFEERWKNVNCVDTTDWSNPVPSFINQLRNMIQLSKIITKGALMRDEFRGSHYKPEFDLNQPDDFRPDTYLVFEKQKAAGKVNEEDFAPEHLAYMKRFAENNKKWLKSTIAIFKNGGPEITYEDVDESLIAPRPRKYD</sequence>
<feature type="non-terminal residue" evidence="2">
    <location>
        <position position="1"/>
    </location>
</feature>
<dbReference type="Pfam" id="PF02910">
    <property type="entry name" value="Succ_DH_flav_C"/>
    <property type="match status" value="1"/>
</dbReference>
<dbReference type="EMBL" id="QNZH01000096">
    <property type="protein sequence ID" value="RTZ91218.1"/>
    <property type="molecule type" value="Genomic_DNA"/>
</dbReference>
<feature type="domain" description="Fumarate reductase/succinate dehydrogenase flavoprotein-like C-terminal" evidence="1">
    <location>
        <begin position="39"/>
        <end position="204"/>
    </location>
</feature>
<gene>
    <name evidence="2" type="primary">sdhA</name>
    <name evidence="2" type="ORF">DSY93_03610</name>
</gene>
<dbReference type="SUPFAM" id="SSF46977">
    <property type="entry name" value="Succinate dehydrogenase/fumarate reductase flavoprotein C-terminal domain"/>
    <property type="match status" value="1"/>
</dbReference>
<dbReference type="GO" id="GO:0009061">
    <property type="term" value="P:anaerobic respiration"/>
    <property type="evidence" value="ECO:0007669"/>
    <property type="project" value="TreeGrafter"/>
</dbReference>
<evidence type="ECO:0000259" key="1">
    <source>
        <dbReference type="Pfam" id="PF02910"/>
    </source>
</evidence>
<reference evidence="2 3" key="1">
    <citation type="submission" date="2018-06" db="EMBL/GenBank/DDBJ databases">
        <title>Combined omics and stable isotope probing to characterize newly discovered Mariana Back-Arc vent microbial communities.</title>
        <authorList>
            <person name="Trembath-Reichert E."/>
            <person name="Huber J.A."/>
        </authorList>
    </citation>
    <scope>NUCLEOTIDE SEQUENCE [LARGE SCALE GENOMIC DNA]</scope>
    <source>
        <strain evidence="2">MAG 151</strain>
    </source>
</reference>
<dbReference type="Gene3D" id="1.20.58.100">
    <property type="entry name" value="Fumarate reductase/succinate dehydrogenase flavoprotein-like, C-terminal domain"/>
    <property type="match status" value="1"/>
</dbReference>
<dbReference type="AlphaFoldDB" id="A0A432H618"/>
<accession>A0A432H618</accession>
<dbReference type="PANTHER" id="PTHR11632">
    <property type="entry name" value="SUCCINATE DEHYDROGENASE 2 FLAVOPROTEIN SUBUNIT"/>
    <property type="match status" value="1"/>
</dbReference>
<name>A0A432H618_9DELT</name>